<proteinExistence type="predicted"/>
<sequence length="96" mass="11205">MFEDVLEEIDQMAAFKYGALAHWGKSRKVAFARVIKKYENYTEFLKVNDEYDPSGRFSKEWMNKNFKIDQEKVMIEKDGCALEGLCVLDRLALRSG</sequence>
<reference evidence="2" key="1">
    <citation type="journal article" date="2023" name="Front. Plant Sci.">
        <title>Chromosomal-level genome assembly of Melastoma candidum provides insights into trichome evolution.</title>
        <authorList>
            <person name="Zhong Y."/>
            <person name="Wu W."/>
            <person name="Sun C."/>
            <person name="Zou P."/>
            <person name="Liu Y."/>
            <person name="Dai S."/>
            <person name="Zhou R."/>
        </authorList>
    </citation>
    <scope>NUCLEOTIDE SEQUENCE [LARGE SCALE GENOMIC DNA]</scope>
</reference>
<gene>
    <name evidence="1" type="ORF">MLD38_018861</name>
</gene>
<keyword evidence="2" id="KW-1185">Reference proteome</keyword>
<dbReference type="EMBL" id="CM042884">
    <property type="protein sequence ID" value="KAI4370511.1"/>
    <property type="molecule type" value="Genomic_DNA"/>
</dbReference>
<comment type="caution">
    <text evidence="1">The sequence shown here is derived from an EMBL/GenBank/DDBJ whole genome shotgun (WGS) entry which is preliminary data.</text>
</comment>
<evidence type="ECO:0000313" key="1">
    <source>
        <dbReference type="EMBL" id="KAI4370511.1"/>
    </source>
</evidence>
<evidence type="ECO:0000313" key="2">
    <source>
        <dbReference type="Proteomes" id="UP001057402"/>
    </source>
</evidence>
<name>A0ACB9QX16_9MYRT</name>
<accession>A0ACB9QX16</accession>
<organism evidence="1 2">
    <name type="scientific">Melastoma candidum</name>
    <dbReference type="NCBI Taxonomy" id="119954"/>
    <lineage>
        <taxon>Eukaryota</taxon>
        <taxon>Viridiplantae</taxon>
        <taxon>Streptophyta</taxon>
        <taxon>Embryophyta</taxon>
        <taxon>Tracheophyta</taxon>
        <taxon>Spermatophyta</taxon>
        <taxon>Magnoliopsida</taxon>
        <taxon>eudicotyledons</taxon>
        <taxon>Gunneridae</taxon>
        <taxon>Pentapetalae</taxon>
        <taxon>rosids</taxon>
        <taxon>malvids</taxon>
        <taxon>Myrtales</taxon>
        <taxon>Melastomataceae</taxon>
        <taxon>Melastomatoideae</taxon>
        <taxon>Melastomateae</taxon>
        <taxon>Melastoma</taxon>
    </lineage>
</organism>
<dbReference type="Proteomes" id="UP001057402">
    <property type="component" value="Chromosome 5"/>
</dbReference>
<protein>
    <submittedName>
        <fullName evidence="1">Uncharacterized protein</fullName>
    </submittedName>
</protein>